<dbReference type="CDD" id="cd09917">
    <property type="entry name" value="F-box_SF"/>
    <property type="match status" value="1"/>
</dbReference>
<name>A0A8H4T978_9HYPO</name>
<accession>A0A8H4T978</accession>
<dbReference type="EMBL" id="JABFAI010000134">
    <property type="protein sequence ID" value="KAF4953685.1"/>
    <property type="molecule type" value="Genomic_DNA"/>
</dbReference>
<reference evidence="2" key="1">
    <citation type="journal article" date="2020" name="BMC Genomics">
        <title>Correction to: Identification and distribution of gene clusters required for synthesis of sphingolipid metabolism inhibitors in diverse species of the filamentous fungus Fusarium.</title>
        <authorList>
            <person name="Kim H.S."/>
            <person name="Lohmar J.M."/>
            <person name="Busman M."/>
            <person name="Brown D.W."/>
            <person name="Naumann T.A."/>
            <person name="Divon H.H."/>
            <person name="Lysoe E."/>
            <person name="Uhlig S."/>
            <person name="Proctor R.H."/>
        </authorList>
    </citation>
    <scope>NUCLEOTIDE SEQUENCE</scope>
    <source>
        <strain evidence="2">NRRL 45417</strain>
    </source>
</reference>
<evidence type="ECO:0000313" key="3">
    <source>
        <dbReference type="Proteomes" id="UP000604273"/>
    </source>
</evidence>
<gene>
    <name evidence="2" type="ORF">FGADI_5792</name>
</gene>
<dbReference type="AlphaFoldDB" id="A0A8H4T978"/>
<evidence type="ECO:0000313" key="2">
    <source>
        <dbReference type="EMBL" id="KAF4953685.1"/>
    </source>
</evidence>
<sequence>MFVSFPIEIQCQIIRLLDPIGLVSLSQSSRHFRRLIGPQKRHLVERLLQLELLSEHGGPTLIFRSRDGKLEPGWRDEAWESMRWACTDCLRLLPAKCFENHSLLRLGYRKPLPGSDAARMITTWEHRPNWRPQHRLTRGTDEYRFEKSRRELYFFAVTSGVMCDVEGDPAEHLDNLDVTVLDGFERLFEKEFRDMDDDEKLELFDRIAMLIENDDCGKKRYLRKCNECRFRKGFFSSTRFAGHRGSHDFLVIPTRRVPFMTEVDRQFPGFLSKLKSKDPFVRIPTLRGYLYLMYMARCNRCERWQELRSFRIGLRYGGRYGISVEAELQGQEDANDYCNKCLVDTRGRGILAEALKKWILTLLDRRLCSPASQLCYYFNSQDYTPVSHLPPAEAEEWRVLREQTPQYSPGVNLRLSHEYVDLIKTRRRQWKDLLDRAKERDILNPQYQVLDDLYDRWNRWCDSSESQWKLFKSCMEEIEDNPELLVDWALNRDGTSLT</sequence>
<dbReference type="OrthoDB" id="3481585at2759"/>
<protein>
    <recommendedName>
        <fullName evidence="1">F-box domain-containing protein</fullName>
    </recommendedName>
</protein>
<evidence type="ECO:0000259" key="1">
    <source>
        <dbReference type="PROSITE" id="PS50181"/>
    </source>
</evidence>
<reference evidence="2" key="2">
    <citation type="submission" date="2020-05" db="EMBL/GenBank/DDBJ databases">
        <authorList>
            <person name="Kim H.-S."/>
            <person name="Proctor R.H."/>
            <person name="Brown D.W."/>
        </authorList>
    </citation>
    <scope>NUCLEOTIDE SEQUENCE</scope>
    <source>
        <strain evidence="2">NRRL 45417</strain>
    </source>
</reference>
<dbReference type="SUPFAM" id="SSF81383">
    <property type="entry name" value="F-box domain"/>
    <property type="match status" value="1"/>
</dbReference>
<dbReference type="PROSITE" id="PS50181">
    <property type="entry name" value="FBOX"/>
    <property type="match status" value="1"/>
</dbReference>
<feature type="domain" description="F-box" evidence="1">
    <location>
        <begin position="1"/>
        <end position="47"/>
    </location>
</feature>
<dbReference type="InterPro" id="IPR001810">
    <property type="entry name" value="F-box_dom"/>
</dbReference>
<comment type="caution">
    <text evidence="2">The sequence shown here is derived from an EMBL/GenBank/DDBJ whole genome shotgun (WGS) entry which is preliminary data.</text>
</comment>
<dbReference type="Proteomes" id="UP000604273">
    <property type="component" value="Unassembled WGS sequence"/>
</dbReference>
<dbReference type="Pfam" id="PF00646">
    <property type="entry name" value="F-box"/>
    <property type="match status" value="1"/>
</dbReference>
<proteinExistence type="predicted"/>
<keyword evidence="3" id="KW-1185">Reference proteome</keyword>
<organism evidence="2 3">
    <name type="scientific">Fusarium gaditjirri</name>
    <dbReference type="NCBI Taxonomy" id="282569"/>
    <lineage>
        <taxon>Eukaryota</taxon>
        <taxon>Fungi</taxon>
        <taxon>Dikarya</taxon>
        <taxon>Ascomycota</taxon>
        <taxon>Pezizomycotina</taxon>
        <taxon>Sordariomycetes</taxon>
        <taxon>Hypocreomycetidae</taxon>
        <taxon>Hypocreales</taxon>
        <taxon>Nectriaceae</taxon>
        <taxon>Fusarium</taxon>
        <taxon>Fusarium nisikadoi species complex</taxon>
    </lineage>
</organism>
<dbReference type="InterPro" id="IPR036047">
    <property type="entry name" value="F-box-like_dom_sf"/>
</dbReference>